<dbReference type="Proteomes" id="UP000222824">
    <property type="component" value="Unassembled WGS sequence"/>
</dbReference>
<feature type="transmembrane region" description="Helical" evidence="1">
    <location>
        <begin position="145"/>
        <end position="169"/>
    </location>
</feature>
<keyword evidence="1" id="KW-1133">Transmembrane helix</keyword>
<dbReference type="InterPro" id="IPR055966">
    <property type="entry name" value="DUF7544"/>
</dbReference>
<keyword evidence="1" id="KW-0472">Membrane</keyword>
<keyword evidence="1" id="KW-0812">Transmembrane</keyword>
<reference evidence="2 3" key="1">
    <citation type="journal article" date="2014" name="Front. Microbiol.">
        <title>Population and genomic analysis of the genus Halorubrum.</title>
        <authorList>
            <person name="Fullmer M.S."/>
            <person name="Soucy S.M."/>
            <person name="Swithers K.S."/>
            <person name="Makkay A.M."/>
            <person name="Wheeler R."/>
            <person name="Ventosa A."/>
            <person name="Gogarten J.P."/>
            <person name="Papke R.T."/>
        </authorList>
    </citation>
    <scope>NUCLEOTIDE SEQUENCE [LARGE SCALE GENOMIC DNA]</scope>
    <source>
        <strain evidence="2 3">C49</strain>
    </source>
</reference>
<feature type="transmembrane region" description="Helical" evidence="1">
    <location>
        <begin position="218"/>
        <end position="237"/>
    </location>
</feature>
<feature type="transmembrane region" description="Helical" evidence="1">
    <location>
        <begin position="181"/>
        <end position="206"/>
    </location>
</feature>
<gene>
    <name evidence="2" type="ORF">DJ69_08945</name>
</gene>
<feature type="transmembrane region" description="Helical" evidence="1">
    <location>
        <begin position="278"/>
        <end position="299"/>
    </location>
</feature>
<sequence length="378" mass="38096">MGWHAVAAVDDAVEAARRFLFPVSVVRWAKLALLVLLMGGGANAGVSVPAAPDARLGGVTESGGIETGTETETGIGAVDAVVADLVGGLPADWLIAAAAVVVGLGVVAFSVASLSLRLVFYDALRTNEIRLWQPFLGRLRQGGGLFVASAVLWSIAAGPIALTALVLVARETPIGWAPIDSFAATVGALSTGPAVAVGLLGGGVVLLGTLALRLTYEFVVPAMVVEEVGVVAGWRRVWRAVSGEWAELFVYLAVHFFVSLGTAIVEGIAFVIAGSAVVVVAGSVLLLAAVPIGGLGALVSTTAGAATVAIVAIIAVVALVALTLPVSVVTRSYLIAYEVATLGGIDPALTLFHADIDPASAVTDSTSTDTGSGSTDRD</sequence>
<evidence type="ECO:0000313" key="2">
    <source>
        <dbReference type="EMBL" id="PHQ38930.1"/>
    </source>
</evidence>
<accession>A0A2G1WIX0</accession>
<feature type="transmembrane region" description="Helical" evidence="1">
    <location>
        <begin position="249"/>
        <end position="271"/>
    </location>
</feature>
<dbReference type="EMBL" id="NHOA01000069">
    <property type="protein sequence ID" value="PHQ38930.1"/>
    <property type="molecule type" value="Genomic_DNA"/>
</dbReference>
<dbReference type="Pfam" id="PF24400">
    <property type="entry name" value="DUF7544"/>
    <property type="match status" value="1"/>
</dbReference>
<comment type="caution">
    <text evidence="2">The sequence shown here is derived from an EMBL/GenBank/DDBJ whole genome shotgun (WGS) entry which is preliminary data.</text>
</comment>
<dbReference type="AlphaFoldDB" id="A0A2G1WIX0"/>
<protein>
    <submittedName>
        <fullName evidence="2">Uncharacterized protein</fullName>
    </submittedName>
</protein>
<feature type="transmembrane region" description="Helical" evidence="1">
    <location>
        <begin position="93"/>
        <end position="124"/>
    </location>
</feature>
<organism evidence="2 3">
    <name type="scientific">Halorubrum persicum</name>
    <dbReference type="NCBI Taxonomy" id="1383844"/>
    <lineage>
        <taxon>Archaea</taxon>
        <taxon>Methanobacteriati</taxon>
        <taxon>Methanobacteriota</taxon>
        <taxon>Stenosarchaea group</taxon>
        <taxon>Halobacteria</taxon>
        <taxon>Halobacteriales</taxon>
        <taxon>Haloferacaceae</taxon>
        <taxon>Halorubrum</taxon>
    </lineage>
</organism>
<proteinExistence type="predicted"/>
<feature type="transmembrane region" description="Helical" evidence="1">
    <location>
        <begin position="28"/>
        <end position="46"/>
    </location>
</feature>
<evidence type="ECO:0000313" key="3">
    <source>
        <dbReference type="Proteomes" id="UP000222824"/>
    </source>
</evidence>
<keyword evidence="3" id="KW-1185">Reference proteome</keyword>
<dbReference type="RefSeq" id="WP_099255304.1">
    <property type="nucleotide sequence ID" value="NZ_NHOA01000069.1"/>
</dbReference>
<evidence type="ECO:0000256" key="1">
    <source>
        <dbReference type="SAM" id="Phobius"/>
    </source>
</evidence>
<dbReference type="OrthoDB" id="137652at2157"/>
<feature type="transmembrane region" description="Helical" evidence="1">
    <location>
        <begin position="305"/>
        <end position="324"/>
    </location>
</feature>
<name>A0A2G1WIX0_9EURY</name>